<comment type="cofactor">
    <cofactor evidence="1">
        <name>Zn(2+)</name>
        <dbReference type="ChEBI" id="CHEBI:29105"/>
    </cofactor>
</comment>
<keyword evidence="2" id="KW-0645">Protease</keyword>
<dbReference type="Gene3D" id="1.20.140.70">
    <property type="entry name" value="Oligopeptidase f, N-terminal domain"/>
    <property type="match status" value="1"/>
</dbReference>
<dbReference type="GO" id="GO:0006508">
    <property type="term" value="P:proteolysis"/>
    <property type="evidence" value="ECO:0007669"/>
    <property type="project" value="UniProtKB-KW"/>
</dbReference>
<dbReference type="Pfam" id="PF01432">
    <property type="entry name" value="Peptidase_M3"/>
    <property type="match status" value="1"/>
</dbReference>
<accession>M0A322</accession>
<protein>
    <submittedName>
        <fullName evidence="8">Peptidase M3A and M3B thimet/oligopeptidase F</fullName>
    </submittedName>
</protein>
<dbReference type="PATRIC" id="fig|1227493.4.peg.1407"/>
<keyword evidence="5" id="KW-0862">Zinc</keyword>
<sequence>MTDYPTRDELDDQYTWDLTRLYETPADWARAADELESQLETLHDHQQPTDSPAALAAALESIESVLVAKSRLTLYAQLHRNEQPADEARRDRHSRGQRLAASVDEAVRGLQRRIQRDAASVRTVREEGDDALDGWHAYLDDLLAQAPHTRDADTESVVGAFAPVVEAQTDTIAAIKTGDFDPPTVEGPNGDPVAIDHGTYREVLENPDRSVRRRAHTAYIDALADHDHALAAALTEKVRAHAALAAVRNYDSVRELALSEPSYPDTGMHTSFTDAAHDAVLENVRDHLEAYHGLLESRRDLLGVETLRRWDERLPVGPDDADAPEITFEELCDHLLAAVEPLGDEYRNRLESVLDERRIDVYPTARKRTDIPAYCPSSPDAGPFVLANFREDVRTAFYLAHELGHAMHIECMRATQPPRYVNSPRPISEVPSLVHELLLADHLREEGRPELVPFVRERRAQFLAGNVYGAGESATFLHEVYQTAESETDLTPDRLSELYADVAAEFRSPVTPPEGDTAAATRGASWRQQAFTRDPYHNYQYVTGTVAAVSVVRRLQSGALSAEAYLEFLRHTGRRESSTSFDALGVDVTAAAPYERVANALESVQAARLG</sequence>
<keyword evidence="3" id="KW-0479">Metal-binding</keyword>
<keyword evidence="4" id="KW-0378">Hydrolase</keyword>
<evidence type="ECO:0000256" key="6">
    <source>
        <dbReference type="ARBA" id="ARBA00023049"/>
    </source>
</evidence>
<dbReference type="EMBL" id="AOIM01000017">
    <property type="protein sequence ID" value="ELY92716.1"/>
    <property type="molecule type" value="Genomic_DNA"/>
</dbReference>
<dbReference type="AlphaFoldDB" id="M0A322"/>
<evidence type="ECO:0000313" key="8">
    <source>
        <dbReference type="EMBL" id="ELY92716.1"/>
    </source>
</evidence>
<dbReference type="InterPro" id="IPR001567">
    <property type="entry name" value="Pept_M3A_M3B_dom"/>
</dbReference>
<evidence type="ECO:0000256" key="3">
    <source>
        <dbReference type="ARBA" id="ARBA00022723"/>
    </source>
</evidence>
<keyword evidence="9" id="KW-1185">Reference proteome</keyword>
<dbReference type="OrthoDB" id="275607at2157"/>
<keyword evidence="6" id="KW-0482">Metalloprotease</keyword>
<dbReference type="Proteomes" id="UP000011519">
    <property type="component" value="Unassembled WGS sequence"/>
</dbReference>
<dbReference type="SUPFAM" id="SSF55486">
    <property type="entry name" value="Metalloproteases ('zincins'), catalytic domain"/>
    <property type="match status" value="1"/>
</dbReference>
<evidence type="ECO:0000256" key="4">
    <source>
        <dbReference type="ARBA" id="ARBA00022801"/>
    </source>
</evidence>
<feature type="domain" description="Peptidase M3A/M3B catalytic" evidence="7">
    <location>
        <begin position="204"/>
        <end position="596"/>
    </location>
</feature>
<organism evidence="8 9">
    <name type="scientific">Natrialba hulunbeirensis JCM 10989</name>
    <dbReference type="NCBI Taxonomy" id="1227493"/>
    <lineage>
        <taxon>Archaea</taxon>
        <taxon>Methanobacteriati</taxon>
        <taxon>Methanobacteriota</taxon>
        <taxon>Stenosarchaea group</taxon>
        <taxon>Halobacteria</taxon>
        <taxon>Halobacteriales</taxon>
        <taxon>Natrialbaceae</taxon>
        <taxon>Natrialba</taxon>
    </lineage>
</organism>
<evidence type="ECO:0000259" key="7">
    <source>
        <dbReference type="Pfam" id="PF01432"/>
    </source>
</evidence>
<evidence type="ECO:0000313" key="9">
    <source>
        <dbReference type="Proteomes" id="UP000011519"/>
    </source>
</evidence>
<dbReference type="RefSeq" id="WP_006652647.1">
    <property type="nucleotide sequence ID" value="NZ_AOIM01000017.1"/>
</dbReference>
<gene>
    <name evidence="8" type="ORF">C483_07107</name>
</gene>
<dbReference type="Gene3D" id="1.10.1370.20">
    <property type="entry name" value="Oligoendopeptidase f, C-terminal domain"/>
    <property type="match status" value="1"/>
</dbReference>
<evidence type="ECO:0000256" key="5">
    <source>
        <dbReference type="ARBA" id="ARBA00022833"/>
    </source>
</evidence>
<name>M0A322_9EURY</name>
<reference evidence="8 9" key="1">
    <citation type="journal article" date="2014" name="PLoS Genet.">
        <title>Phylogenetically driven sequencing of extremely halophilic archaea reveals strategies for static and dynamic osmo-response.</title>
        <authorList>
            <person name="Becker E.A."/>
            <person name="Seitzer P.M."/>
            <person name="Tritt A."/>
            <person name="Larsen D."/>
            <person name="Krusor M."/>
            <person name="Yao A.I."/>
            <person name="Wu D."/>
            <person name="Madern D."/>
            <person name="Eisen J.A."/>
            <person name="Darling A.E."/>
            <person name="Facciotti M.T."/>
        </authorList>
    </citation>
    <scope>NUCLEOTIDE SEQUENCE [LARGE SCALE GENOMIC DNA]</scope>
    <source>
        <strain evidence="8 9">JCM 10989</strain>
    </source>
</reference>
<dbReference type="GO" id="GO:0046872">
    <property type="term" value="F:metal ion binding"/>
    <property type="evidence" value="ECO:0007669"/>
    <property type="project" value="UniProtKB-KW"/>
</dbReference>
<dbReference type="InterPro" id="IPR042088">
    <property type="entry name" value="OligoPept_F_C"/>
</dbReference>
<proteinExistence type="predicted"/>
<evidence type="ECO:0000256" key="2">
    <source>
        <dbReference type="ARBA" id="ARBA00022670"/>
    </source>
</evidence>
<dbReference type="Gene3D" id="1.10.287.830">
    <property type="entry name" value="putative peptidase helix hairpin domain like"/>
    <property type="match status" value="1"/>
</dbReference>
<comment type="caution">
    <text evidence="8">The sequence shown here is derived from an EMBL/GenBank/DDBJ whole genome shotgun (WGS) entry which is preliminary data.</text>
</comment>
<dbReference type="GO" id="GO:0004222">
    <property type="term" value="F:metalloendopeptidase activity"/>
    <property type="evidence" value="ECO:0007669"/>
    <property type="project" value="InterPro"/>
</dbReference>
<dbReference type="STRING" id="1227493.C483_07107"/>
<evidence type="ECO:0000256" key="1">
    <source>
        <dbReference type="ARBA" id="ARBA00001947"/>
    </source>
</evidence>